<reference evidence="1 2" key="1">
    <citation type="submission" date="2021-06" db="EMBL/GenBank/DDBJ databases">
        <title>Caerostris extrusa draft genome.</title>
        <authorList>
            <person name="Kono N."/>
            <person name="Arakawa K."/>
        </authorList>
    </citation>
    <scope>NUCLEOTIDE SEQUENCE [LARGE SCALE GENOMIC DNA]</scope>
</reference>
<gene>
    <name evidence="1" type="ORF">CEXT_537551</name>
</gene>
<name>A0AAV4UE97_CAEEX</name>
<organism evidence="1 2">
    <name type="scientific">Caerostris extrusa</name>
    <name type="common">Bark spider</name>
    <name type="synonym">Caerostris bankana</name>
    <dbReference type="NCBI Taxonomy" id="172846"/>
    <lineage>
        <taxon>Eukaryota</taxon>
        <taxon>Metazoa</taxon>
        <taxon>Ecdysozoa</taxon>
        <taxon>Arthropoda</taxon>
        <taxon>Chelicerata</taxon>
        <taxon>Arachnida</taxon>
        <taxon>Araneae</taxon>
        <taxon>Araneomorphae</taxon>
        <taxon>Entelegynae</taxon>
        <taxon>Araneoidea</taxon>
        <taxon>Araneidae</taxon>
        <taxon>Caerostris</taxon>
    </lineage>
</organism>
<dbReference type="Proteomes" id="UP001054945">
    <property type="component" value="Unassembled WGS sequence"/>
</dbReference>
<sequence length="106" mass="12225">MLSLFQDSMRVFSCPNSTVVGVNLSNNLPHFRRCQTIFPFVKEECKVFAVVLNFCIIVRKAHGEFFVSASYKGILLQLQRSTLQRPLTSITCEQLISKREHVTKRF</sequence>
<evidence type="ECO:0000313" key="2">
    <source>
        <dbReference type="Proteomes" id="UP001054945"/>
    </source>
</evidence>
<dbReference type="EMBL" id="BPLR01012728">
    <property type="protein sequence ID" value="GIY56077.1"/>
    <property type="molecule type" value="Genomic_DNA"/>
</dbReference>
<keyword evidence="2" id="KW-1185">Reference proteome</keyword>
<accession>A0AAV4UE97</accession>
<dbReference type="AlphaFoldDB" id="A0AAV4UE97"/>
<comment type="caution">
    <text evidence="1">The sequence shown here is derived from an EMBL/GenBank/DDBJ whole genome shotgun (WGS) entry which is preliminary data.</text>
</comment>
<proteinExistence type="predicted"/>
<evidence type="ECO:0000313" key="1">
    <source>
        <dbReference type="EMBL" id="GIY56077.1"/>
    </source>
</evidence>
<protein>
    <submittedName>
        <fullName evidence="1">Uncharacterized protein</fullName>
    </submittedName>
</protein>